<dbReference type="eggNOG" id="COG3861">
    <property type="taxonomic scope" value="Bacteria"/>
</dbReference>
<organism evidence="3 4">
    <name type="scientific">Cytobacillus firmus DS1</name>
    <dbReference type="NCBI Taxonomy" id="1307436"/>
    <lineage>
        <taxon>Bacteria</taxon>
        <taxon>Bacillati</taxon>
        <taxon>Bacillota</taxon>
        <taxon>Bacilli</taxon>
        <taxon>Bacillales</taxon>
        <taxon>Bacillaceae</taxon>
        <taxon>Cytobacillus</taxon>
    </lineage>
</organism>
<dbReference type="InterPro" id="IPR025889">
    <property type="entry name" value="GSP17M-like_dom"/>
</dbReference>
<reference evidence="3 4" key="2">
    <citation type="journal article" date="2016" name="Sci. Rep.">
        <title>A novel serine protease, Sep1, from Bacillus firmus DS-1 has nematicidal activity and degrades multiple intestinal-associated nematode proteins.</title>
        <authorList>
            <person name="Geng C."/>
            <person name="Nie X."/>
            <person name="Tang Z."/>
            <person name="Zhang Y."/>
            <person name="Lin J."/>
            <person name="Sun M."/>
            <person name="Peng D."/>
        </authorList>
    </citation>
    <scope>NUCLEOTIDE SEQUENCE [LARGE SCALE GENOMIC DNA]</scope>
    <source>
        <strain evidence="3 4">DS1</strain>
    </source>
</reference>
<dbReference type="PANTHER" id="PTHR36109">
    <property type="entry name" value="MEMBRANE PROTEIN-RELATED"/>
    <property type="match status" value="1"/>
</dbReference>
<evidence type="ECO:0000313" key="3">
    <source>
        <dbReference type="EMBL" id="EWG09523.1"/>
    </source>
</evidence>
<accession>W7KTJ7</accession>
<reference evidence="4" key="1">
    <citation type="submission" date="2013-03" db="EMBL/GenBank/DDBJ databases">
        <title>Draft genome sequence of Bacillus firmus DS1.</title>
        <authorList>
            <person name="Peng D."/>
            <person name="Zhu L."/>
            <person name="Sun M."/>
        </authorList>
    </citation>
    <scope>NUCLEOTIDE SEQUENCE [LARGE SCALE GENOMIC DNA]</scope>
    <source>
        <strain evidence="4">DS1</strain>
    </source>
</reference>
<evidence type="ECO:0000313" key="4">
    <source>
        <dbReference type="Proteomes" id="UP000019270"/>
    </source>
</evidence>
<dbReference type="OrthoDB" id="118405at2"/>
<gene>
    <name evidence="3" type="ORF">PBF_18934</name>
</gene>
<name>W7KTJ7_CYTFI</name>
<feature type="domain" description="General stress protein 17M-like" evidence="2">
    <location>
        <begin position="7"/>
        <end position="76"/>
    </location>
</feature>
<dbReference type="AlphaFoldDB" id="W7KTJ7"/>
<sequence>MATNKHIVGAYDTEQEAIQAVEELRADGYRPEDISVISKNKDDVDAVTEETGTKTEEGLAAGAATGGVLGGLTGLLAGVGALAIPGIGPIVAAGPIAATLTGAAVGAGAGGIAGALIGMGIPEEEAHRYEADVKSGKILVLVDPDTKSADFTDSYTNTDRSVLDGDRTTYTSTDPLNPGELDRGTNAFKDNTRNGSGVWTDENLDLNRPLSGNPEELKTDDRTVSAYNDDVDTRYRDAYDFNNVRENRNNPYKG</sequence>
<dbReference type="InterPro" id="IPR052948">
    <property type="entry name" value="Low_temp-induced_all0457"/>
</dbReference>
<dbReference type="EMBL" id="APVL01000016">
    <property type="protein sequence ID" value="EWG09523.1"/>
    <property type="molecule type" value="Genomic_DNA"/>
</dbReference>
<protein>
    <recommendedName>
        <fullName evidence="2">General stress protein 17M-like domain-containing protein</fullName>
    </recommendedName>
</protein>
<dbReference type="Proteomes" id="UP000019270">
    <property type="component" value="Unassembled WGS sequence"/>
</dbReference>
<evidence type="ECO:0000259" key="2">
    <source>
        <dbReference type="Pfam" id="PF11181"/>
    </source>
</evidence>
<dbReference type="PATRIC" id="fig|1307436.3.peg.4066"/>
<proteinExistence type="predicted"/>
<evidence type="ECO:0000256" key="1">
    <source>
        <dbReference type="SAM" id="MobiDB-lite"/>
    </source>
</evidence>
<dbReference type="PANTHER" id="PTHR36109:SF2">
    <property type="entry name" value="MEMBRANE PROTEIN"/>
    <property type="match status" value="1"/>
</dbReference>
<feature type="region of interest" description="Disordered" evidence="1">
    <location>
        <begin position="164"/>
        <end position="219"/>
    </location>
</feature>
<dbReference type="RefSeq" id="WP_035331891.1">
    <property type="nucleotide sequence ID" value="NZ_APVL01000016.1"/>
</dbReference>
<comment type="caution">
    <text evidence="3">The sequence shown here is derived from an EMBL/GenBank/DDBJ whole genome shotgun (WGS) entry which is preliminary data.</text>
</comment>
<dbReference type="Pfam" id="PF11181">
    <property type="entry name" value="YflT"/>
    <property type="match status" value="1"/>
</dbReference>